<dbReference type="Pfam" id="PF05746">
    <property type="entry name" value="DALR_1"/>
    <property type="match status" value="1"/>
</dbReference>
<evidence type="ECO:0000256" key="1">
    <source>
        <dbReference type="ARBA" id="ARBA00004496"/>
    </source>
</evidence>
<dbReference type="RefSeq" id="WP_015752113.1">
    <property type="nucleotide sequence ID" value="NC_013223.1"/>
</dbReference>
<dbReference type="InterPro" id="IPR015944">
    <property type="entry name" value="Gly-tRNA-synth_bsu"/>
</dbReference>
<gene>
    <name evidence="10" type="primary">glyS</name>
    <name evidence="12" type="ordered locus">Dret_1686</name>
</gene>
<accession>C8X3H3</accession>
<comment type="catalytic activity">
    <reaction evidence="9 10">
        <text>tRNA(Gly) + glycine + ATP = glycyl-tRNA(Gly) + AMP + diphosphate</text>
        <dbReference type="Rhea" id="RHEA:16013"/>
        <dbReference type="Rhea" id="RHEA-COMP:9664"/>
        <dbReference type="Rhea" id="RHEA-COMP:9683"/>
        <dbReference type="ChEBI" id="CHEBI:30616"/>
        <dbReference type="ChEBI" id="CHEBI:33019"/>
        <dbReference type="ChEBI" id="CHEBI:57305"/>
        <dbReference type="ChEBI" id="CHEBI:78442"/>
        <dbReference type="ChEBI" id="CHEBI:78522"/>
        <dbReference type="ChEBI" id="CHEBI:456215"/>
        <dbReference type="EC" id="6.1.1.14"/>
    </reaction>
</comment>
<evidence type="ECO:0000256" key="10">
    <source>
        <dbReference type="HAMAP-Rule" id="MF_00255"/>
    </source>
</evidence>
<dbReference type="EMBL" id="CP001734">
    <property type="protein sequence ID" value="ACV68970.1"/>
    <property type="molecule type" value="Genomic_DNA"/>
</dbReference>
<feature type="domain" description="DALR anticodon binding" evidence="11">
    <location>
        <begin position="584"/>
        <end position="685"/>
    </location>
</feature>
<name>C8X3H3_DESRD</name>
<dbReference type="PANTHER" id="PTHR30075">
    <property type="entry name" value="GLYCYL-TRNA SYNTHETASE"/>
    <property type="match status" value="1"/>
</dbReference>
<keyword evidence="4 10" id="KW-0436">Ligase</keyword>
<evidence type="ECO:0000313" key="13">
    <source>
        <dbReference type="Proteomes" id="UP000001052"/>
    </source>
</evidence>
<dbReference type="OrthoDB" id="9775440at2"/>
<dbReference type="EC" id="6.1.1.14" evidence="10"/>
<comment type="similarity">
    <text evidence="2 10">Belongs to the class-II aminoacyl-tRNA synthetase family.</text>
</comment>
<dbReference type="AlphaFoldDB" id="C8X3H3"/>
<evidence type="ECO:0000313" key="12">
    <source>
        <dbReference type="EMBL" id="ACV68970.1"/>
    </source>
</evidence>
<organism evidence="12 13">
    <name type="scientific">Desulfohalobium retbaense (strain ATCC 49708 / DSM 5692 / JCM 16813 / HR100)</name>
    <dbReference type="NCBI Taxonomy" id="485915"/>
    <lineage>
        <taxon>Bacteria</taxon>
        <taxon>Pseudomonadati</taxon>
        <taxon>Thermodesulfobacteriota</taxon>
        <taxon>Desulfovibrionia</taxon>
        <taxon>Desulfovibrionales</taxon>
        <taxon>Desulfohalobiaceae</taxon>
        <taxon>Desulfohalobium</taxon>
    </lineage>
</organism>
<sequence length="696" mass="76647">MPDFVFEIGTEEIPARFLPRLRDQLVETTGRLLQEQELSAEVTSYATPRRLVVYASQLPAKQPVREELVTGPPVAIAYDDNGEPTKAAQGFAKSQGVEVDALFSEQTERGAYLAVRKTVGGNDARELLPQLCQELLAALSFPKSMRWEASQATFARPVRWLLALLDSEIVPVEAVSLTAGRQTFGHRTMGAGPWEVPEAASYFEILRDKGRVILDVAERTRRIREEAEAQASAHGGRVAWDESLLGEVADLVEWPQAVLGGFDASFLELPRAVLLTSMQSHQKSFGVENDAGELLPYFVCTLNLVPQDLDLVRKGWERVLRARLEDARFFWQVDGKASLTTWLDQLDKVIFLGPLGSMGDKARRLEGLAGEMAARVAPEAADSAQRAGRLAKTDLVSEMVGEFAELQGFMGGVYSRQKGETASVAQAVAEHYLPTGPESAVPSNAEGAVVALADKADTLVGCFGLDMVPSGANDPYALRRQALGIIRILLEYGWRLSLRDLLSWAQQAYAKDVQWKSEPGVALETLETFFGHRLKAYFQGRGYGTKIVDAALGAGWDDVPALAQRLDALHGFAAEEDFEQAVLTFKRADNIIRKQGTQIDGDLDGGYSATALQEEQEKTLAAALEDLAPRWAALWEQEAFDDLFGLLRELRPAVDGFFDHVMVMCDDPELRHNRLNLLKALTDRLSLLADFSKLQV</sequence>
<evidence type="ECO:0000256" key="7">
    <source>
        <dbReference type="ARBA" id="ARBA00022917"/>
    </source>
</evidence>
<comment type="subunit">
    <text evidence="10">Tetramer of two alpha and two beta subunits.</text>
</comment>
<dbReference type="PRINTS" id="PR01045">
    <property type="entry name" value="TRNASYNTHGB"/>
</dbReference>
<dbReference type="PANTHER" id="PTHR30075:SF2">
    <property type="entry name" value="GLYCINE--TRNA LIGASE, CHLOROPLASTIC_MITOCHONDRIAL 2"/>
    <property type="match status" value="1"/>
</dbReference>
<dbReference type="GO" id="GO:0006420">
    <property type="term" value="P:arginyl-tRNA aminoacylation"/>
    <property type="evidence" value="ECO:0007669"/>
    <property type="project" value="InterPro"/>
</dbReference>
<dbReference type="InterPro" id="IPR008909">
    <property type="entry name" value="DALR_anticod-bd"/>
</dbReference>
<dbReference type="PROSITE" id="PS50861">
    <property type="entry name" value="AA_TRNA_LIGASE_II_GLYAB"/>
    <property type="match status" value="1"/>
</dbReference>
<evidence type="ECO:0000256" key="8">
    <source>
        <dbReference type="ARBA" id="ARBA00023146"/>
    </source>
</evidence>
<comment type="subcellular location">
    <subcellularLocation>
        <location evidence="1 10">Cytoplasm</location>
    </subcellularLocation>
</comment>
<dbReference type="GO" id="GO:0004814">
    <property type="term" value="F:arginine-tRNA ligase activity"/>
    <property type="evidence" value="ECO:0007669"/>
    <property type="project" value="InterPro"/>
</dbReference>
<dbReference type="KEGG" id="drt:Dret_1686"/>
<dbReference type="STRING" id="485915.Dret_1686"/>
<evidence type="ECO:0000256" key="6">
    <source>
        <dbReference type="ARBA" id="ARBA00022840"/>
    </source>
</evidence>
<keyword evidence="8 10" id="KW-0030">Aminoacyl-tRNA synthetase</keyword>
<keyword evidence="5 10" id="KW-0547">Nucleotide-binding</keyword>
<keyword evidence="13" id="KW-1185">Reference proteome</keyword>
<keyword evidence="6 10" id="KW-0067">ATP-binding</keyword>
<dbReference type="SUPFAM" id="SSF109604">
    <property type="entry name" value="HD-domain/PDEase-like"/>
    <property type="match status" value="1"/>
</dbReference>
<dbReference type="HAMAP" id="MF_00255">
    <property type="entry name" value="Gly_tRNA_synth_beta"/>
    <property type="match status" value="1"/>
</dbReference>
<evidence type="ECO:0000256" key="5">
    <source>
        <dbReference type="ARBA" id="ARBA00022741"/>
    </source>
</evidence>
<keyword evidence="3 10" id="KW-0963">Cytoplasm</keyword>
<keyword evidence="7 10" id="KW-0648">Protein biosynthesis</keyword>
<evidence type="ECO:0000259" key="11">
    <source>
        <dbReference type="Pfam" id="PF05746"/>
    </source>
</evidence>
<evidence type="ECO:0000256" key="9">
    <source>
        <dbReference type="ARBA" id="ARBA00047937"/>
    </source>
</evidence>
<protein>
    <recommendedName>
        <fullName evidence="10">Glycine--tRNA ligase beta subunit</fullName>
        <ecNumber evidence="10">6.1.1.14</ecNumber>
    </recommendedName>
    <alternativeName>
        <fullName evidence="10">Glycyl-tRNA synthetase beta subunit</fullName>
        <shortName evidence="10">GlyRS</shortName>
    </alternativeName>
</protein>
<dbReference type="GO" id="GO:0005829">
    <property type="term" value="C:cytosol"/>
    <property type="evidence" value="ECO:0007669"/>
    <property type="project" value="TreeGrafter"/>
</dbReference>
<dbReference type="Pfam" id="PF02092">
    <property type="entry name" value="tRNA_synt_2f"/>
    <property type="match status" value="1"/>
</dbReference>
<dbReference type="Proteomes" id="UP000001052">
    <property type="component" value="Chromosome"/>
</dbReference>
<dbReference type="GO" id="GO:0006426">
    <property type="term" value="P:glycyl-tRNA aminoacylation"/>
    <property type="evidence" value="ECO:0007669"/>
    <property type="project" value="UniProtKB-UniRule"/>
</dbReference>
<dbReference type="GO" id="GO:0005524">
    <property type="term" value="F:ATP binding"/>
    <property type="evidence" value="ECO:0007669"/>
    <property type="project" value="UniProtKB-UniRule"/>
</dbReference>
<evidence type="ECO:0000256" key="4">
    <source>
        <dbReference type="ARBA" id="ARBA00022598"/>
    </source>
</evidence>
<proteinExistence type="inferred from homology"/>
<dbReference type="NCBIfam" id="TIGR00211">
    <property type="entry name" value="glyS"/>
    <property type="match status" value="1"/>
</dbReference>
<evidence type="ECO:0000256" key="2">
    <source>
        <dbReference type="ARBA" id="ARBA00008226"/>
    </source>
</evidence>
<reference evidence="13" key="1">
    <citation type="submission" date="2009-09" db="EMBL/GenBank/DDBJ databases">
        <title>The complete chromosome of Desulfohalobium retbaense DSM 5692.</title>
        <authorList>
            <consortium name="US DOE Joint Genome Institute (JGI-PGF)"/>
            <person name="Lucas S."/>
            <person name="Copeland A."/>
            <person name="Lapidus A."/>
            <person name="Glavina del Rio T."/>
            <person name="Dalin E."/>
            <person name="Tice H."/>
            <person name="Bruce D."/>
            <person name="Goodwin L."/>
            <person name="Pitluck S."/>
            <person name="Kyrpides N."/>
            <person name="Mavromatis K."/>
            <person name="Ivanova N."/>
            <person name="Mikhailova N."/>
            <person name="Munk A.C."/>
            <person name="Brettin T."/>
            <person name="Detter J.C."/>
            <person name="Han C."/>
            <person name="Tapia R."/>
            <person name="Larimer F."/>
            <person name="Land M."/>
            <person name="Hauser L."/>
            <person name="Markowitz V."/>
            <person name="Cheng J.-F."/>
            <person name="Hugenholtz P."/>
            <person name="Woyke T."/>
            <person name="Wu D."/>
            <person name="Spring S."/>
            <person name="Klenk H.-P."/>
            <person name="Eisen J.A."/>
        </authorList>
    </citation>
    <scope>NUCLEOTIDE SEQUENCE [LARGE SCALE GENOMIC DNA]</scope>
    <source>
        <strain evidence="13">DSM 5692</strain>
    </source>
</reference>
<dbReference type="InterPro" id="IPR006194">
    <property type="entry name" value="Gly-tRNA-synth_heterodimer"/>
</dbReference>
<reference evidence="12 13" key="2">
    <citation type="journal article" date="2010" name="Stand. Genomic Sci.">
        <title>Complete genome sequence of Desulfohalobium retbaense type strain (HR(100)).</title>
        <authorList>
            <person name="Spring S."/>
            <person name="Nolan M."/>
            <person name="Lapidus A."/>
            <person name="Glavina Del Rio T."/>
            <person name="Copeland A."/>
            <person name="Tice H."/>
            <person name="Cheng J.F."/>
            <person name="Lucas S."/>
            <person name="Land M."/>
            <person name="Chen F."/>
            <person name="Bruce D."/>
            <person name="Goodwin L."/>
            <person name="Pitluck S."/>
            <person name="Ivanova N."/>
            <person name="Mavromatis K."/>
            <person name="Mikhailova N."/>
            <person name="Pati A."/>
            <person name="Chen A."/>
            <person name="Palaniappan K."/>
            <person name="Hauser L."/>
            <person name="Chang Y.J."/>
            <person name="Jeffries C.D."/>
            <person name="Munk C."/>
            <person name="Kiss H."/>
            <person name="Chain P."/>
            <person name="Han C."/>
            <person name="Brettin T."/>
            <person name="Detter J.C."/>
            <person name="Schuler E."/>
            <person name="Goker M."/>
            <person name="Rohde M."/>
            <person name="Bristow J."/>
            <person name="Eisen J.A."/>
            <person name="Markowitz V."/>
            <person name="Hugenholtz P."/>
            <person name="Kyrpides N.C."/>
            <person name="Klenk H.P."/>
        </authorList>
    </citation>
    <scope>NUCLEOTIDE SEQUENCE [LARGE SCALE GENOMIC DNA]</scope>
    <source>
        <strain evidence="12 13">DSM 5692</strain>
    </source>
</reference>
<dbReference type="GO" id="GO:0004820">
    <property type="term" value="F:glycine-tRNA ligase activity"/>
    <property type="evidence" value="ECO:0007669"/>
    <property type="project" value="UniProtKB-UniRule"/>
</dbReference>
<dbReference type="eggNOG" id="COG0751">
    <property type="taxonomic scope" value="Bacteria"/>
</dbReference>
<dbReference type="HOGENOM" id="CLU_007220_2_2_7"/>
<evidence type="ECO:0000256" key="3">
    <source>
        <dbReference type="ARBA" id="ARBA00022490"/>
    </source>
</evidence>